<comment type="similarity">
    <text evidence="2">Belongs to the glycosyl hydrolase 63 family.</text>
</comment>
<dbReference type="GO" id="GO:0009311">
    <property type="term" value="P:oligosaccharide metabolic process"/>
    <property type="evidence" value="ECO:0007669"/>
    <property type="project" value="InterPro"/>
</dbReference>
<dbReference type="AlphaFoldDB" id="A0A5E4R1Z1"/>
<dbReference type="Pfam" id="PF03200">
    <property type="entry name" value="Glyco_hydro_63"/>
    <property type="match status" value="2"/>
</dbReference>
<keyword evidence="5" id="KW-0256">Endoplasmic reticulum</keyword>
<evidence type="ECO:0000256" key="8">
    <source>
        <dbReference type="ARBA" id="ARBA00023136"/>
    </source>
</evidence>
<evidence type="ECO:0000256" key="2">
    <source>
        <dbReference type="ARBA" id="ARBA00010833"/>
    </source>
</evidence>
<dbReference type="Gene3D" id="1.50.10.10">
    <property type="match status" value="2"/>
</dbReference>
<evidence type="ECO:0000256" key="11">
    <source>
        <dbReference type="ARBA" id="ARBA00038888"/>
    </source>
</evidence>
<evidence type="ECO:0000256" key="10">
    <source>
        <dbReference type="ARBA" id="ARBA00023295"/>
    </source>
</evidence>
<evidence type="ECO:0000313" key="14">
    <source>
        <dbReference type="EMBL" id="VVD03890.1"/>
    </source>
</evidence>
<dbReference type="GO" id="GO:0004573">
    <property type="term" value="F:Glc3Man9GlcNAc2 oligosaccharide glucosidase activity"/>
    <property type="evidence" value="ECO:0007669"/>
    <property type="project" value="UniProtKB-EC"/>
</dbReference>
<keyword evidence="9" id="KW-0325">Glycoprotein</keyword>
<reference evidence="14 15" key="1">
    <citation type="submission" date="2017-07" db="EMBL/GenBank/DDBJ databases">
        <authorList>
            <person name="Talla V."/>
            <person name="Backstrom N."/>
        </authorList>
    </citation>
    <scope>NUCLEOTIDE SEQUENCE [LARGE SCALE GENOMIC DNA]</scope>
</reference>
<proteinExistence type="inferred from homology"/>
<evidence type="ECO:0000256" key="6">
    <source>
        <dbReference type="ARBA" id="ARBA00022968"/>
    </source>
</evidence>
<dbReference type="InterPro" id="IPR004888">
    <property type="entry name" value="Glycoside_hydrolase_63"/>
</dbReference>
<evidence type="ECO:0000256" key="3">
    <source>
        <dbReference type="ARBA" id="ARBA00022692"/>
    </source>
</evidence>
<dbReference type="GO" id="GO:0005789">
    <property type="term" value="C:endoplasmic reticulum membrane"/>
    <property type="evidence" value="ECO:0007669"/>
    <property type="project" value="UniProtKB-SubCell"/>
</dbReference>
<feature type="domain" description="Glycosyl hydrolase family 63 C-terminal" evidence="13">
    <location>
        <begin position="165"/>
        <end position="208"/>
    </location>
</feature>
<evidence type="ECO:0000256" key="1">
    <source>
        <dbReference type="ARBA" id="ARBA00004648"/>
    </source>
</evidence>
<dbReference type="InterPro" id="IPR008928">
    <property type="entry name" value="6-hairpin_glycosidase_sf"/>
</dbReference>
<dbReference type="InterPro" id="IPR038518">
    <property type="entry name" value="Glyco_hydro_63N_sf"/>
</dbReference>
<dbReference type="EMBL" id="FZQP02006814">
    <property type="protein sequence ID" value="VVD03890.1"/>
    <property type="molecule type" value="Genomic_DNA"/>
</dbReference>
<evidence type="ECO:0000256" key="12">
    <source>
        <dbReference type="SAM" id="MobiDB-lite"/>
    </source>
</evidence>
<gene>
    <name evidence="14" type="ORF">LSINAPIS_LOCUS13782</name>
</gene>
<comment type="subcellular location">
    <subcellularLocation>
        <location evidence="1">Endoplasmic reticulum membrane</location>
        <topology evidence="1">Single-pass type II membrane protein</topology>
    </subcellularLocation>
</comment>
<organism evidence="14 15">
    <name type="scientific">Leptidea sinapis</name>
    <dbReference type="NCBI Taxonomy" id="189913"/>
    <lineage>
        <taxon>Eukaryota</taxon>
        <taxon>Metazoa</taxon>
        <taxon>Ecdysozoa</taxon>
        <taxon>Arthropoda</taxon>
        <taxon>Hexapoda</taxon>
        <taxon>Insecta</taxon>
        <taxon>Pterygota</taxon>
        <taxon>Neoptera</taxon>
        <taxon>Endopterygota</taxon>
        <taxon>Lepidoptera</taxon>
        <taxon>Glossata</taxon>
        <taxon>Ditrysia</taxon>
        <taxon>Papilionoidea</taxon>
        <taxon>Pieridae</taxon>
        <taxon>Dismorphiinae</taxon>
        <taxon>Leptidea</taxon>
    </lineage>
</organism>
<evidence type="ECO:0000256" key="9">
    <source>
        <dbReference type="ARBA" id="ARBA00023180"/>
    </source>
</evidence>
<name>A0A5E4R1Z1_9NEOP</name>
<accession>A0A5E4R1Z1</accession>
<evidence type="ECO:0000256" key="7">
    <source>
        <dbReference type="ARBA" id="ARBA00022989"/>
    </source>
</evidence>
<protein>
    <recommendedName>
        <fullName evidence="11">mannosyl-oligosaccharide glucosidase</fullName>
        <ecNumber evidence="11">3.2.1.106</ecNumber>
    </recommendedName>
</protein>
<dbReference type="InterPro" id="IPR012341">
    <property type="entry name" value="6hp_glycosidase-like_sf"/>
</dbReference>
<feature type="domain" description="Glycosyl hydrolase family 63 C-terminal" evidence="13">
    <location>
        <begin position="424"/>
        <end position="465"/>
    </location>
</feature>
<feature type="compositionally biased region" description="Basic residues" evidence="12">
    <location>
        <begin position="294"/>
        <end position="312"/>
    </location>
</feature>
<dbReference type="Proteomes" id="UP000324832">
    <property type="component" value="Unassembled WGS sequence"/>
</dbReference>
<dbReference type="Gene3D" id="2.70.98.110">
    <property type="entry name" value="Glycosyl hydrolase family 63, N-terminal domain"/>
    <property type="match status" value="1"/>
</dbReference>
<keyword evidence="3" id="KW-0812">Transmembrane</keyword>
<dbReference type="EC" id="3.2.1.106" evidence="11"/>
<dbReference type="PANTHER" id="PTHR10412:SF11">
    <property type="entry name" value="MANNOSYL-OLIGOSACCHARIDE GLUCOSIDASE"/>
    <property type="match status" value="1"/>
</dbReference>
<keyword evidence="10" id="KW-0326">Glycosidase</keyword>
<dbReference type="GO" id="GO:0006487">
    <property type="term" value="P:protein N-linked glycosylation"/>
    <property type="evidence" value="ECO:0007669"/>
    <property type="project" value="TreeGrafter"/>
</dbReference>
<keyword evidence="15" id="KW-1185">Reference proteome</keyword>
<keyword evidence="6" id="KW-0735">Signal-anchor</keyword>
<dbReference type="InterPro" id="IPR031335">
    <property type="entry name" value="Glyco_hydro_63_C"/>
</dbReference>
<dbReference type="PANTHER" id="PTHR10412">
    <property type="entry name" value="MANNOSYL-OLIGOSACCHARIDE GLUCOSIDASE"/>
    <property type="match status" value="1"/>
</dbReference>
<keyword evidence="7" id="KW-1133">Transmembrane helix</keyword>
<evidence type="ECO:0000313" key="15">
    <source>
        <dbReference type="Proteomes" id="UP000324832"/>
    </source>
</evidence>
<feature type="region of interest" description="Disordered" evidence="12">
    <location>
        <begin position="249"/>
        <end position="327"/>
    </location>
</feature>
<evidence type="ECO:0000259" key="13">
    <source>
        <dbReference type="Pfam" id="PF03200"/>
    </source>
</evidence>
<dbReference type="SUPFAM" id="SSF48208">
    <property type="entry name" value="Six-hairpin glycosidases"/>
    <property type="match status" value="2"/>
</dbReference>
<evidence type="ECO:0000256" key="5">
    <source>
        <dbReference type="ARBA" id="ARBA00022824"/>
    </source>
</evidence>
<keyword evidence="4" id="KW-0378">Hydrolase</keyword>
<evidence type="ECO:0000256" key="4">
    <source>
        <dbReference type="ARBA" id="ARBA00022801"/>
    </source>
</evidence>
<keyword evidence="8" id="KW-0472">Membrane</keyword>
<sequence>MDGPTRPSRPWRWCGTARWMRPAAQARTRVSGRTAATSWATRPRSPPSVCSWCRIKLKEKVYSLLQAEGRLAVLAPDRTLDGEKQVNFVAVQLVVEPPCVVDVVFRGEGEGEAAPLQGERYSARLRDLGASFDAAFEDKFRLAEKGRSTRGSPCPTGRRRCTPPSFFPRGFLWDEGFHGLLIGRWSIDIQLDIAGHWLDLINVEGWIPLRGAAQRGRQPADAAADTGPAAATVVQLVPGEPARLRALLVPMARPRRRRPSAQPQDLDFRPGRLSSRVAPQRARATRGPALLAPGRRRRPRRPGRRAAPRPRQVHGGARPARGRGDPQQAALVLAHQLLRGLRCCRPAATSWARSWRFWTTPTSCGLPTDSVMAIQHGARPAVLARPGVGQRQLPGARGPAPLRHRGRATRRAGARAVGAAQAERNVVSQYQRSGYVWEQYSDRDGTGSGCRPFTGWSALFVLMMADHY</sequence>